<dbReference type="PANTHER" id="PTHR23003:SF62">
    <property type="entry name" value="SERINE_ARGININE (SR)-TYPE SHUTTLING MRNA BINDING PROTEIN NPL3"/>
    <property type="match status" value="1"/>
</dbReference>
<dbReference type="PANTHER" id="PTHR23003">
    <property type="entry name" value="RNA RECOGNITION MOTIF RRM DOMAIN CONTAINING PROTEIN"/>
    <property type="match status" value="1"/>
</dbReference>
<evidence type="ECO:0000313" key="10">
    <source>
        <dbReference type="Proteomes" id="UP000032180"/>
    </source>
</evidence>
<comment type="subcellular location">
    <subcellularLocation>
        <location evidence="1">Nucleus</location>
    </subcellularLocation>
</comment>
<evidence type="ECO:0000256" key="2">
    <source>
        <dbReference type="ARBA" id="ARBA00022664"/>
    </source>
</evidence>
<evidence type="ECO:0000256" key="5">
    <source>
        <dbReference type="ARBA" id="ARBA00023242"/>
    </source>
</evidence>
<dbReference type="AlphaFoldDB" id="A0A0D9X2U2"/>
<evidence type="ECO:0000256" key="3">
    <source>
        <dbReference type="ARBA" id="ARBA00022737"/>
    </source>
</evidence>
<reference evidence="9 10" key="1">
    <citation type="submission" date="2012-08" db="EMBL/GenBank/DDBJ databases">
        <title>Oryza genome evolution.</title>
        <authorList>
            <person name="Wing R.A."/>
        </authorList>
    </citation>
    <scope>NUCLEOTIDE SEQUENCE</scope>
</reference>
<keyword evidence="3" id="KW-0677">Repeat</keyword>
<dbReference type="InterPro" id="IPR035979">
    <property type="entry name" value="RBD_domain_sf"/>
</dbReference>
<keyword evidence="5" id="KW-0539">Nucleus</keyword>
<evidence type="ECO:0000256" key="4">
    <source>
        <dbReference type="ARBA" id="ARBA00022884"/>
    </source>
</evidence>
<reference evidence="10" key="2">
    <citation type="submission" date="2013-12" db="EMBL/GenBank/DDBJ databases">
        <authorList>
            <person name="Yu Y."/>
            <person name="Lee S."/>
            <person name="de Baynast K."/>
            <person name="Wissotski M."/>
            <person name="Liu L."/>
            <person name="Talag J."/>
            <person name="Goicoechea J."/>
            <person name="Angelova A."/>
            <person name="Jetty R."/>
            <person name="Kudrna D."/>
            <person name="Golser W."/>
            <person name="Rivera L."/>
            <person name="Zhang J."/>
            <person name="Wing R."/>
        </authorList>
    </citation>
    <scope>NUCLEOTIDE SEQUENCE</scope>
</reference>
<feature type="domain" description="RRM" evidence="8">
    <location>
        <begin position="97"/>
        <end position="167"/>
    </location>
</feature>
<keyword evidence="2" id="KW-0507">mRNA processing</keyword>
<organism evidence="9 10">
    <name type="scientific">Leersia perrieri</name>
    <dbReference type="NCBI Taxonomy" id="77586"/>
    <lineage>
        <taxon>Eukaryota</taxon>
        <taxon>Viridiplantae</taxon>
        <taxon>Streptophyta</taxon>
        <taxon>Embryophyta</taxon>
        <taxon>Tracheophyta</taxon>
        <taxon>Spermatophyta</taxon>
        <taxon>Magnoliopsida</taxon>
        <taxon>Liliopsida</taxon>
        <taxon>Poales</taxon>
        <taxon>Poaceae</taxon>
        <taxon>BOP clade</taxon>
        <taxon>Oryzoideae</taxon>
        <taxon>Oryzeae</taxon>
        <taxon>Oryzinae</taxon>
        <taxon>Leersia</taxon>
    </lineage>
</organism>
<dbReference type="SMART" id="SM00360">
    <property type="entry name" value="RRM"/>
    <property type="match status" value="1"/>
</dbReference>
<dbReference type="InterPro" id="IPR050374">
    <property type="entry name" value="RRT5_SRSF_SR"/>
</dbReference>
<evidence type="ECO:0000256" key="1">
    <source>
        <dbReference type="ARBA" id="ARBA00004123"/>
    </source>
</evidence>
<dbReference type="InterPro" id="IPR012677">
    <property type="entry name" value="Nucleotide-bd_a/b_plait_sf"/>
</dbReference>
<keyword evidence="10" id="KW-1185">Reference proteome</keyword>
<evidence type="ECO:0000256" key="7">
    <source>
        <dbReference type="SAM" id="MobiDB-lite"/>
    </source>
</evidence>
<dbReference type="Proteomes" id="UP000032180">
    <property type="component" value="Chromosome 7"/>
</dbReference>
<accession>A0A0D9X2U2</accession>
<evidence type="ECO:0000313" key="9">
    <source>
        <dbReference type="EnsemblPlants" id="LPERR07G22830.2"/>
    </source>
</evidence>
<dbReference type="GO" id="GO:0003729">
    <property type="term" value="F:mRNA binding"/>
    <property type="evidence" value="ECO:0007669"/>
    <property type="project" value="TreeGrafter"/>
</dbReference>
<dbReference type="CDD" id="cd12599">
    <property type="entry name" value="RRM1_SF2_plant_like"/>
    <property type="match status" value="1"/>
</dbReference>
<dbReference type="Gramene" id="LPERR07G22830.2">
    <property type="protein sequence ID" value="LPERR07G22830.2"/>
    <property type="gene ID" value="LPERR07G22830"/>
</dbReference>
<proteinExistence type="predicted"/>
<dbReference type="SUPFAM" id="SSF54928">
    <property type="entry name" value="RNA-binding domain, RBD"/>
    <property type="match status" value="1"/>
</dbReference>
<dbReference type="Pfam" id="PF00076">
    <property type="entry name" value="RRM_1"/>
    <property type="match status" value="1"/>
</dbReference>
<dbReference type="InterPro" id="IPR000504">
    <property type="entry name" value="RRM_dom"/>
</dbReference>
<evidence type="ECO:0000256" key="6">
    <source>
        <dbReference type="PROSITE-ProRule" id="PRU00176"/>
    </source>
</evidence>
<evidence type="ECO:0000259" key="8">
    <source>
        <dbReference type="PROSITE" id="PS50102"/>
    </source>
</evidence>
<feature type="region of interest" description="Disordered" evidence="7">
    <location>
        <begin position="1"/>
        <end position="90"/>
    </location>
</feature>
<feature type="compositionally biased region" description="Polar residues" evidence="7">
    <location>
        <begin position="24"/>
        <end position="40"/>
    </location>
</feature>
<sequence length="316" mass="35290">MGPIHLRDPAILAHYRPHGHVRPKSTQATPPEYTIDSQTRPKPLSLIGLDSSVSSPRDSRVRPPPAPISTPASGGAGVPAASAASSPQGRMSRRWSRTIYVGNLPGDIREREVEDLFYKYGRIVDIDLKIPPRPPGFAFVEFEDPRDAEDAIRGRDGYNFDGNRLRVGAMGFWWNLHMVGEVTLPPLTILVEGDVVVVYLDIQSIVDHMRNAGDVCYSEVYCEGGGTIGVVDYTNYDDMKYAIRKLDDSEFKNAFSKAYIRPFTIKKPKPKPRSQLQQKQESKIEISFFPFKISIKGTVSIKITSKIQVPECLCQI</sequence>
<dbReference type="STRING" id="77586.A0A0D9X2U2"/>
<dbReference type="GO" id="GO:0005634">
    <property type="term" value="C:nucleus"/>
    <property type="evidence" value="ECO:0007669"/>
    <property type="project" value="UniProtKB-SubCell"/>
</dbReference>
<dbReference type="PROSITE" id="PS50102">
    <property type="entry name" value="RRM"/>
    <property type="match status" value="1"/>
</dbReference>
<name>A0A0D9X2U2_9ORYZ</name>
<dbReference type="eggNOG" id="KOG0105">
    <property type="taxonomic scope" value="Eukaryota"/>
</dbReference>
<dbReference type="GO" id="GO:0006397">
    <property type="term" value="P:mRNA processing"/>
    <property type="evidence" value="ECO:0007669"/>
    <property type="project" value="UniProtKB-KW"/>
</dbReference>
<dbReference type="GO" id="GO:0005737">
    <property type="term" value="C:cytoplasm"/>
    <property type="evidence" value="ECO:0007669"/>
    <property type="project" value="TreeGrafter"/>
</dbReference>
<dbReference type="Gene3D" id="3.30.70.330">
    <property type="match status" value="2"/>
</dbReference>
<feature type="compositionally biased region" description="Low complexity" evidence="7">
    <location>
        <begin position="78"/>
        <end position="87"/>
    </location>
</feature>
<reference evidence="9" key="3">
    <citation type="submission" date="2015-04" db="UniProtKB">
        <authorList>
            <consortium name="EnsemblPlants"/>
        </authorList>
    </citation>
    <scope>IDENTIFICATION</scope>
</reference>
<keyword evidence="4 6" id="KW-0694">RNA-binding</keyword>
<dbReference type="EnsemblPlants" id="LPERR07G22830.2">
    <property type="protein sequence ID" value="LPERR07G22830.2"/>
    <property type="gene ID" value="LPERR07G22830"/>
</dbReference>
<protein>
    <recommendedName>
        <fullName evidence="8">RRM domain-containing protein</fullName>
    </recommendedName>
</protein>